<proteinExistence type="predicted"/>
<dbReference type="EMBL" id="CYGV01001610">
    <property type="protein sequence ID" value="CUA75774.1"/>
    <property type="molecule type" value="Genomic_DNA"/>
</dbReference>
<evidence type="ECO:0000313" key="2">
    <source>
        <dbReference type="Proteomes" id="UP000044841"/>
    </source>
</evidence>
<reference evidence="1 2" key="1">
    <citation type="submission" date="2015-07" db="EMBL/GenBank/DDBJ databases">
        <authorList>
            <person name="Noorani M."/>
        </authorList>
    </citation>
    <scope>NUCLEOTIDE SEQUENCE [LARGE SCALE GENOMIC DNA]</scope>
    <source>
        <strain evidence="1">BBA 69670</strain>
    </source>
</reference>
<dbReference type="Proteomes" id="UP000044841">
    <property type="component" value="Unassembled WGS sequence"/>
</dbReference>
<dbReference type="AlphaFoldDB" id="A0A0K6GBL5"/>
<accession>A0A0K6GBL5</accession>
<keyword evidence="2" id="KW-1185">Reference proteome</keyword>
<sequence length="68" mass="7493">MAGTYLLSCTLWSASRPVGTDMWKAQAQPVARPSGGLIGRDDRKVPKAQVYEASINSPYSQDLLIRRI</sequence>
<name>A0A0K6GBL5_9AGAM</name>
<protein>
    <submittedName>
        <fullName evidence="1">Uncharacterized protein</fullName>
    </submittedName>
</protein>
<gene>
    <name evidence="1" type="ORF">RSOLAG22IIIB_11993</name>
</gene>
<organism evidence="1 2">
    <name type="scientific">Rhizoctonia solani</name>
    <dbReference type="NCBI Taxonomy" id="456999"/>
    <lineage>
        <taxon>Eukaryota</taxon>
        <taxon>Fungi</taxon>
        <taxon>Dikarya</taxon>
        <taxon>Basidiomycota</taxon>
        <taxon>Agaricomycotina</taxon>
        <taxon>Agaricomycetes</taxon>
        <taxon>Cantharellales</taxon>
        <taxon>Ceratobasidiaceae</taxon>
        <taxon>Rhizoctonia</taxon>
    </lineage>
</organism>
<evidence type="ECO:0000313" key="1">
    <source>
        <dbReference type="EMBL" id="CUA75774.1"/>
    </source>
</evidence>